<name>A0ABS0UDH2_9PSED</name>
<gene>
    <name evidence="1" type="ORF">YA0852_03980</name>
</gene>
<organism evidence="1 2">
    <name type="scientific">Pseudomonas synxantha</name>
    <dbReference type="NCBI Taxonomy" id="47883"/>
    <lineage>
        <taxon>Bacteria</taxon>
        <taxon>Pseudomonadati</taxon>
        <taxon>Pseudomonadota</taxon>
        <taxon>Gammaproteobacteria</taxon>
        <taxon>Pseudomonadales</taxon>
        <taxon>Pseudomonadaceae</taxon>
        <taxon>Pseudomonas</taxon>
    </lineage>
</organism>
<protein>
    <submittedName>
        <fullName evidence="1">Uncharacterized protein</fullName>
    </submittedName>
</protein>
<evidence type="ECO:0000313" key="2">
    <source>
        <dbReference type="Proteomes" id="UP000648914"/>
    </source>
</evidence>
<reference evidence="1 2" key="1">
    <citation type="submission" date="2020-12" db="EMBL/GenBank/DDBJ databases">
        <title>Comparative genomic insights into the epidemiology and virulence of plant pathogenic Pseudomonads from Turkey.</title>
        <authorList>
            <person name="Dillon M."/>
            <person name="Ruiz-Bedoya T."/>
            <person name="Bendalovic-Torma C."/>
            <person name="Guttman K.M."/>
            <person name="Kwak H."/>
            <person name="Middleton M.A."/>
            <person name="Wang P.W."/>
            <person name="Horuz S."/>
            <person name="Aysan Y."/>
            <person name="Guttman D.S."/>
        </authorList>
    </citation>
    <scope>NUCLEOTIDE SEQUENCE [LARGE SCALE GENOMIC DNA]</scope>
    <source>
        <strain evidence="1 2">S5_IA_2b</strain>
    </source>
</reference>
<comment type="caution">
    <text evidence="1">The sequence shown here is derived from an EMBL/GenBank/DDBJ whole genome shotgun (WGS) entry which is preliminary data.</text>
</comment>
<dbReference type="RefSeq" id="WP_198719813.1">
    <property type="nucleotide sequence ID" value="NZ_JAEIKU010000048.1"/>
</dbReference>
<dbReference type="EMBL" id="JAEILG010000007">
    <property type="protein sequence ID" value="MBI6563276.1"/>
    <property type="molecule type" value="Genomic_DNA"/>
</dbReference>
<sequence>MAKISITIVVKRSWWVDPYLSAVVAFSHLTGIEPDYGKVVSMAMRGISIKMVDNQ</sequence>
<proteinExistence type="predicted"/>
<accession>A0ABS0UDH2</accession>
<evidence type="ECO:0000313" key="1">
    <source>
        <dbReference type="EMBL" id="MBI6563276.1"/>
    </source>
</evidence>
<dbReference type="Proteomes" id="UP000648914">
    <property type="component" value="Unassembled WGS sequence"/>
</dbReference>
<keyword evidence="2" id="KW-1185">Reference proteome</keyword>